<comment type="caution">
    <text evidence="10">The sequence shown here is derived from an EMBL/GenBank/DDBJ whole genome shotgun (WGS) entry which is preliminary data.</text>
</comment>
<keyword evidence="6 8" id="KW-0472">Membrane</keyword>
<feature type="transmembrane region" description="Helical" evidence="8">
    <location>
        <begin position="277"/>
        <end position="298"/>
    </location>
</feature>
<dbReference type="AlphaFoldDB" id="A0A9W6C8W1"/>
<dbReference type="SUPFAM" id="SSF81340">
    <property type="entry name" value="Clc chloride channel"/>
    <property type="match status" value="1"/>
</dbReference>
<dbReference type="InterPro" id="IPR036721">
    <property type="entry name" value="RCK_C_sf"/>
</dbReference>
<feature type="transmembrane region" description="Helical" evidence="8">
    <location>
        <begin position="65"/>
        <end position="86"/>
    </location>
</feature>
<feature type="transmembrane region" description="Helical" evidence="8">
    <location>
        <begin position="338"/>
        <end position="358"/>
    </location>
</feature>
<dbReference type="PANTHER" id="PTHR45711:SF6">
    <property type="entry name" value="CHLORIDE CHANNEL PROTEIN"/>
    <property type="match status" value="1"/>
</dbReference>
<dbReference type="Pfam" id="PF02080">
    <property type="entry name" value="TrkA_C"/>
    <property type="match status" value="1"/>
</dbReference>
<dbReference type="CDD" id="cd01031">
    <property type="entry name" value="EriC"/>
    <property type="match status" value="1"/>
</dbReference>
<evidence type="ECO:0000256" key="5">
    <source>
        <dbReference type="ARBA" id="ARBA00023065"/>
    </source>
</evidence>
<evidence type="ECO:0000256" key="7">
    <source>
        <dbReference type="ARBA" id="ARBA00023214"/>
    </source>
</evidence>
<name>A0A9W6C8W1_9FIRM</name>
<organism evidence="10 11">
    <name type="scientific">Sellimonas catena</name>
    <dbReference type="NCBI Taxonomy" id="2994035"/>
    <lineage>
        <taxon>Bacteria</taxon>
        <taxon>Bacillati</taxon>
        <taxon>Bacillota</taxon>
        <taxon>Clostridia</taxon>
        <taxon>Lachnospirales</taxon>
        <taxon>Lachnospiraceae</taxon>
        <taxon>Sellimonas</taxon>
    </lineage>
</organism>
<feature type="transmembrane region" description="Helical" evidence="8">
    <location>
        <begin position="163"/>
        <end position="183"/>
    </location>
</feature>
<feature type="transmembrane region" description="Helical" evidence="8">
    <location>
        <begin position="21"/>
        <end position="45"/>
    </location>
</feature>
<keyword evidence="2" id="KW-0813">Transport</keyword>
<evidence type="ECO:0000256" key="4">
    <source>
        <dbReference type="ARBA" id="ARBA00022989"/>
    </source>
</evidence>
<dbReference type="Proteomes" id="UP001145145">
    <property type="component" value="Unassembled WGS sequence"/>
</dbReference>
<gene>
    <name evidence="10" type="ORF">Selli1_31260</name>
</gene>
<dbReference type="EMBL" id="BSBO01000041">
    <property type="protein sequence ID" value="GLG05952.1"/>
    <property type="molecule type" value="Genomic_DNA"/>
</dbReference>
<dbReference type="GO" id="GO:0006813">
    <property type="term" value="P:potassium ion transport"/>
    <property type="evidence" value="ECO:0007669"/>
    <property type="project" value="InterPro"/>
</dbReference>
<evidence type="ECO:0000256" key="1">
    <source>
        <dbReference type="ARBA" id="ARBA00004141"/>
    </source>
</evidence>
<accession>A0A9W6C8W1</accession>
<keyword evidence="3 8" id="KW-0812">Transmembrane</keyword>
<proteinExistence type="predicted"/>
<dbReference type="InterPro" id="IPR001807">
    <property type="entry name" value="ClC"/>
</dbReference>
<feature type="transmembrane region" description="Helical" evidence="8">
    <location>
        <begin position="370"/>
        <end position="395"/>
    </location>
</feature>
<protein>
    <submittedName>
        <fullName evidence="10">Chloride ion channel protein</fullName>
    </submittedName>
</protein>
<evidence type="ECO:0000256" key="2">
    <source>
        <dbReference type="ARBA" id="ARBA00022448"/>
    </source>
</evidence>
<feature type="transmembrane region" description="Helical" evidence="8">
    <location>
        <begin position="195"/>
        <end position="215"/>
    </location>
</feature>
<dbReference type="InterPro" id="IPR006037">
    <property type="entry name" value="RCK_C"/>
</dbReference>
<evidence type="ECO:0000313" key="10">
    <source>
        <dbReference type="EMBL" id="GLG05952.1"/>
    </source>
</evidence>
<dbReference type="GO" id="GO:0005247">
    <property type="term" value="F:voltage-gated chloride channel activity"/>
    <property type="evidence" value="ECO:0007669"/>
    <property type="project" value="TreeGrafter"/>
</dbReference>
<keyword evidence="5" id="KW-0406">Ion transport</keyword>
<dbReference type="PANTHER" id="PTHR45711">
    <property type="entry name" value="CHLORIDE CHANNEL PROTEIN"/>
    <property type="match status" value="1"/>
</dbReference>
<dbReference type="Pfam" id="PF00654">
    <property type="entry name" value="Voltage_CLC"/>
    <property type="match status" value="1"/>
</dbReference>
<dbReference type="Gene3D" id="3.30.70.1450">
    <property type="entry name" value="Regulator of K+ conductance, C-terminal domain"/>
    <property type="match status" value="1"/>
</dbReference>
<evidence type="ECO:0000256" key="6">
    <source>
        <dbReference type="ARBA" id="ARBA00023136"/>
    </source>
</evidence>
<dbReference type="PRINTS" id="PR00762">
    <property type="entry name" value="CLCHANNEL"/>
</dbReference>
<keyword evidence="11" id="KW-1185">Reference proteome</keyword>
<feature type="transmembrane region" description="Helical" evidence="8">
    <location>
        <begin position="401"/>
        <end position="421"/>
    </location>
</feature>
<dbReference type="Gene3D" id="1.10.3080.10">
    <property type="entry name" value="Clc chloride channel"/>
    <property type="match status" value="1"/>
</dbReference>
<feature type="transmembrane region" description="Helical" evidence="8">
    <location>
        <begin position="310"/>
        <end position="332"/>
    </location>
</feature>
<dbReference type="SUPFAM" id="SSF116726">
    <property type="entry name" value="TrkA C-terminal domain-like"/>
    <property type="match status" value="1"/>
</dbReference>
<keyword evidence="7" id="KW-0868">Chloride</keyword>
<feature type="transmembrane region" description="Helical" evidence="8">
    <location>
        <begin position="236"/>
        <end position="257"/>
    </location>
</feature>
<feature type="domain" description="RCK C-terminal" evidence="9">
    <location>
        <begin position="439"/>
        <end position="520"/>
    </location>
</feature>
<comment type="subcellular location">
    <subcellularLocation>
        <location evidence="1">Membrane</location>
        <topology evidence="1">Multi-pass membrane protein</topology>
    </subcellularLocation>
</comment>
<dbReference type="PROSITE" id="PS51202">
    <property type="entry name" value="RCK_C"/>
    <property type="match status" value="1"/>
</dbReference>
<dbReference type="GO" id="GO:0008324">
    <property type="term" value="F:monoatomic cation transmembrane transporter activity"/>
    <property type="evidence" value="ECO:0007669"/>
    <property type="project" value="InterPro"/>
</dbReference>
<evidence type="ECO:0000256" key="8">
    <source>
        <dbReference type="SAM" id="Phobius"/>
    </source>
</evidence>
<dbReference type="GO" id="GO:0005886">
    <property type="term" value="C:plasma membrane"/>
    <property type="evidence" value="ECO:0007669"/>
    <property type="project" value="TreeGrafter"/>
</dbReference>
<evidence type="ECO:0000259" key="9">
    <source>
        <dbReference type="PROSITE" id="PS51202"/>
    </source>
</evidence>
<evidence type="ECO:0000256" key="3">
    <source>
        <dbReference type="ARBA" id="ARBA00022692"/>
    </source>
</evidence>
<sequence>MGEMMREKKDISYTIRRSADFPVIMIGEGILVGAVAGGIVLLYRICLNYAGTWMRQILEMCKGDPLRSALWIGALLLMAVVTGLLVRWEPMISGSGIPQLKGEMEGKLEQRWYRILPAKFLGGFLGLFGGLALGREGPSIQLGAMAGKGISRVLKRGKTEEKFLLTCGASAGMAAAFQAPLAGVMFTMEEIHKNFTAPVFISAMTSAVVADYMTSHVLGMDPVFQFDIAGNLPQRYYGLLIVMGLVLGVFGVFYNWFTLKVQSLYKKAAFLGPVGKAVFPFLVAGILGFTVPEILGNGHSLIDTMTHERMVLQTLIVLFVLRFLFSAVSFGSGVPGGIFFPMLVLGAFAGCVFGTVCNEMFGVPAEYINNFILLAMAGFFTAVVRAPMTGIILIFELTGSLSQMLSLSVVTVIAYITAMMLKSEPIYESLLAGLLKGQNGQMPEEGGEKVLDYYAVAEGSPVAGCMVKEVSWPKACLLVSIRRGEKELIPKGKTKIQTGDVIITMTDEAHNGEVCDQMKQLCRNE</sequence>
<keyword evidence="4 8" id="KW-1133">Transmembrane helix</keyword>
<reference evidence="10 11" key="1">
    <citation type="journal article" date="2023" name="Int. J. Syst. Evol. Microbiol.">
        <title>Sellimonas catena sp. nov., isolated from human faeces.</title>
        <authorList>
            <person name="Hisatomi A."/>
            <person name="Ohkuma M."/>
            <person name="Sakamoto M."/>
        </authorList>
    </citation>
    <scope>NUCLEOTIDE SEQUENCE [LARGE SCALE GENOMIC DNA]</scope>
    <source>
        <strain evidence="10 11">12EGH17</strain>
    </source>
</reference>
<evidence type="ECO:0000313" key="11">
    <source>
        <dbReference type="Proteomes" id="UP001145145"/>
    </source>
</evidence>
<dbReference type="InterPro" id="IPR014743">
    <property type="entry name" value="Cl-channel_core"/>
</dbReference>